<evidence type="ECO:0000313" key="2">
    <source>
        <dbReference type="EMBL" id="TCO50272.1"/>
    </source>
</evidence>
<comment type="caution">
    <text evidence="2">The sequence shown here is derived from an EMBL/GenBank/DDBJ whole genome shotgun (WGS) entry which is preliminary data.</text>
</comment>
<dbReference type="AlphaFoldDB" id="A0A4R2IZ54"/>
<feature type="region of interest" description="Disordered" evidence="1">
    <location>
        <begin position="303"/>
        <end position="325"/>
    </location>
</feature>
<keyword evidence="3" id="KW-1185">Reference proteome</keyword>
<evidence type="ECO:0000256" key="1">
    <source>
        <dbReference type="SAM" id="MobiDB-lite"/>
    </source>
</evidence>
<dbReference type="SUPFAM" id="SSF82171">
    <property type="entry name" value="DPP6 N-terminal domain-like"/>
    <property type="match status" value="1"/>
</dbReference>
<dbReference type="EMBL" id="SLWR01000002">
    <property type="protein sequence ID" value="TCO50272.1"/>
    <property type="molecule type" value="Genomic_DNA"/>
</dbReference>
<dbReference type="InterPro" id="IPR011659">
    <property type="entry name" value="WD40"/>
</dbReference>
<reference evidence="2 3" key="1">
    <citation type="journal article" date="2015" name="Stand. Genomic Sci.">
        <title>Genomic Encyclopedia of Bacterial and Archaeal Type Strains, Phase III: the genomes of soil and plant-associated and newly described type strains.</title>
        <authorList>
            <person name="Whitman W.B."/>
            <person name="Woyke T."/>
            <person name="Klenk H.P."/>
            <person name="Zhou Y."/>
            <person name="Lilburn T.G."/>
            <person name="Beck B.J."/>
            <person name="De Vos P."/>
            <person name="Vandamme P."/>
            <person name="Eisen J.A."/>
            <person name="Garrity G."/>
            <person name="Hugenholtz P."/>
            <person name="Kyrpides N.C."/>
        </authorList>
    </citation>
    <scope>NUCLEOTIDE SEQUENCE [LARGE SCALE GENOMIC DNA]</scope>
    <source>
        <strain evidence="2 3">VKM Ac-2541</strain>
    </source>
</reference>
<accession>A0A4R2IZ54</accession>
<proteinExistence type="predicted"/>
<name>A0A4R2IZ54_9ACTN</name>
<sequence length="325" mass="34867">MSWRSRIAIVVATTVVLAAVAIGYIRLAADRATGDTAEAVTSDRVTLSPGPRLLVVSNRHLTTVSRDDPGGPRTAAPLECVRVYAAAGTGACIRPDSAWSYHLVVLDQELHEKRSIAIRGLPNRARVSASGRMVAWTSFVGGDSYNHGGFSTRTGVLDTRTGALVTTLEKFAVTRQGRPYQAADLNFWGVTFTADDNRFYATMATAGRRYLVEGDFAARTVRTLKENVECPSLSPDGTRIAFKEAIGADPTRGWRLSVLALDSMRVTALAERRSIDDQAAWLDNTTLAYTVRDSSGDPDVWSVPADGSGAPRLLIPDADSPAALG</sequence>
<dbReference type="InterPro" id="IPR011042">
    <property type="entry name" value="6-blade_b-propeller_TolB-like"/>
</dbReference>
<dbReference type="Gene3D" id="2.120.10.30">
    <property type="entry name" value="TolB, C-terminal domain"/>
    <property type="match status" value="1"/>
</dbReference>
<dbReference type="Proteomes" id="UP000295573">
    <property type="component" value="Unassembled WGS sequence"/>
</dbReference>
<dbReference type="RefSeq" id="WP_199236862.1">
    <property type="nucleotide sequence ID" value="NZ_SLWR01000002.1"/>
</dbReference>
<dbReference type="Pfam" id="PF07676">
    <property type="entry name" value="PD40"/>
    <property type="match status" value="1"/>
</dbReference>
<organism evidence="2 3">
    <name type="scientific">Kribbella antiqua</name>
    <dbReference type="NCBI Taxonomy" id="2512217"/>
    <lineage>
        <taxon>Bacteria</taxon>
        <taxon>Bacillati</taxon>
        <taxon>Actinomycetota</taxon>
        <taxon>Actinomycetes</taxon>
        <taxon>Propionibacteriales</taxon>
        <taxon>Kribbellaceae</taxon>
        <taxon>Kribbella</taxon>
    </lineage>
</organism>
<gene>
    <name evidence="2" type="ORF">EV646_102346</name>
</gene>
<evidence type="ECO:0000313" key="3">
    <source>
        <dbReference type="Proteomes" id="UP000295573"/>
    </source>
</evidence>
<protein>
    <submittedName>
        <fullName evidence="2">WD40 repeat protein</fullName>
    </submittedName>
</protein>